<evidence type="ECO:0000256" key="1">
    <source>
        <dbReference type="SAM" id="MobiDB-lite"/>
    </source>
</evidence>
<feature type="region of interest" description="Disordered" evidence="1">
    <location>
        <begin position="441"/>
        <end position="514"/>
    </location>
</feature>
<organism evidence="2 3">
    <name type="scientific">Ectocarpus siliculosus</name>
    <name type="common">Brown alga</name>
    <name type="synonym">Conferva siliculosa</name>
    <dbReference type="NCBI Taxonomy" id="2880"/>
    <lineage>
        <taxon>Eukaryota</taxon>
        <taxon>Sar</taxon>
        <taxon>Stramenopiles</taxon>
        <taxon>Ochrophyta</taxon>
        <taxon>PX clade</taxon>
        <taxon>Phaeophyceae</taxon>
        <taxon>Ectocarpales</taxon>
        <taxon>Ectocarpaceae</taxon>
        <taxon>Ectocarpus</taxon>
    </lineage>
</organism>
<evidence type="ECO:0000313" key="3">
    <source>
        <dbReference type="Proteomes" id="UP000002630"/>
    </source>
</evidence>
<dbReference type="InParanoid" id="D7FUJ1"/>
<sequence length="514" mass="55239">MTTTKVSGEDCGGTGLKDWQPRTSSPRANGRWRMDILGTRRMDALKQRRLGQDVKLSAHPYFCPLYTPLWPARSEPDSMAALCRFLSRGTDLEQYKPKRNLYFPGNLFEGAFFKNPNLSPQRIARRADNSRRSDSSSSTAQRAEGYLFLNGEHHQDTERVFTGQPTPALREHIRQLVRLCRQATARNIDDSAPSWVVGTTVEGGSASRASRRADLTTPAAFREAILNVDGEGDPMRGWYDERAVLLLAKIIGIEVQVVRKISNRGGSWYETVDGTGPVRAPVLLLWSGRIHYETVVPRDTRSAPPATDASALVEKCKRAVAGVAPVTPPAATPSTPSPTATYAEAAGADTAEADMDGDDRAVAVTQDAECPPPCPSDWDTLCFMEAYVDEEETDAGPAATVVGSTRTRRRAEMRRKAKATMVSEKKKKNEKRAMARKKAFATKAAGGAEGEPVEDVVEEPSGVARGVGMDEDGKGGASCAAGTGSVDVDAAASSGPSGAAPSTMKVGVVPGRGR</sequence>
<feature type="compositionally biased region" description="Low complexity" evidence="1">
    <location>
        <begin position="485"/>
        <end position="502"/>
    </location>
</feature>
<feature type="region of interest" description="Disordered" evidence="1">
    <location>
        <begin position="1"/>
        <end position="29"/>
    </location>
</feature>
<proteinExistence type="predicted"/>
<reference evidence="2 3" key="1">
    <citation type="journal article" date="2010" name="Nature">
        <title>The Ectocarpus genome and the independent evolution of multicellularity in brown algae.</title>
        <authorList>
            <person name="Cock J.M."/>
            <person name="Sterck L."/>
            <person name="Rouze P."/>
            <person name="Scornet D."/>
            <person name="Allen A.E."/>
            <person name="Amoutzias G."/>
            <person name="Anthouard V."/>
            <person name="Artiguenave F."/>
            <person name="Aury J.M."/>
            <person name="Badger J.H."/>
            <person name="Beszteri B."/>
            <person name="Billiau K."/>
            <person name="Bonnet E."/>
            <person name="Bothwell J.H."/>
            <person name="Bowler C."/>
            <person name="Boyen C."/>
            <person name="Brownlee C."/>
            <person name="Carrano C.J."/>
            <person name="Charrier B."/>
            <person name="Cho G.Y."/>
            <person name="Coelho S.M."/>
            <person name="Collen J."/>
            <person name="Corre E."/>
            <person name="Da Silva C."/>
            <person name="Delage L."/>
            <person name="Delaroque N."/>
            <person name="Dittami S.M."/>
            <person name="Doulbeau S."/>
            <person name="Elias M."/>
            <person name="Farnham G."/>
            <person name="Gachon C.M."/>
            <person name="Gschloessl B."/>
            <person name="Heesch S."/>
            <person name="Jabbari K."/>
            <person name="Jubin C."/>
            <person name="Kawai H."/>
            <person name="Kimura K."/>
            <person name="Kloareg B."/>
            <person name="Kupper F.C."/>
            <person name="Lang D."/>
            <person name="Le Bail A."/>
            <person name="Leblanc C."/>
            <person name="Lerouge P."/>
            <person name="Lohr M."/>
            <person name="Lopez P.J."/>
            <person name="Martens C."/>
            <person name="Maumus F."/>
            <person name="Michel G."/>
            <person name="Miranda-Saavedra D."/>
            <person name="Morales J."/>
            <person name="Moreau H."/>
            <person name="Motomura T."/>
            <person name="Nagasato C."/>
            <person name="Napoli C.A."/>
            <person name="Nelson D.R."/>
            <person name="Nyvall-Collen P."/>
            <person name="Peters A.F."/>
            <person name="Pommier C."/>
            <person name="Potin P."/>
            <person name="Poulain J."/>
            <person name="Quesneville H."/>
            <person name="Read B."/>
            <person name="Rensing S.A."/>
            <person name="Ritter A."/>
            <person name="Rousvoal S."/>
            <person name="Samanta M."/>
            <person name="Samson G."/>
            <person name="Schroeder D.C."/>
            <person name="Segurens B."/>
            <person name="Strittmatter M."/>
            <person name="Tonon T."/>
            <person name="Tregear J.W."/>
            <person name="Valentin K."/>
            <person name="von Dassow P."/>
            <person name="Yamagishi T."/>
            <person name="Van de Peer Y."/>
            <person name="Wincker P."/>
        </authorList>
    </citation>
    <scope>NUCLEOTIDE SEQUENCE [LARGE SCALE GENOMIC DNA]</scope>
    <source>
        <strain evidence="3">Ec32 / CCAP1310/4</strain>
    </source>
</reference>
<keyword evidence="3" id="KW-1185">Reference proteome</keyword>
<accession>D7FUJ1</accession>
<dbReference type="EMBL" id="FN649760">
    <property type="protein sequence ID" value="CBJ31647.1"/>
    <property type="molecule type" value="Genomic_DNA"/>
</dbReference>
<evidence type="ECO:0000313" key="2">
    <source>
        <dbReference type="EMBL" id="CBJ31647.1"/>
    </source>
</evidence>
<gene>
    <name evidence="2" type="ORF">Esi_0270_0041</name>
</gene>
<dbReference type="Proteomes" id="UP000002630">
    <property type="component" value="Unassembled WGS sequence"/>
</dbReference>
<name>D7FUJ1_ECTSI</name>
<protein>
    <submittedName>
        <fullName evidence="2">Uncharacterized protein</fullName>
    </submittedName>
</protein>
<dbReference type="AlphaFoldDB" id="D7FUJ1"/>